<dbReference type="SUPFAM" id="SSF53098">
    <property type="entry name" value="Ribonuclease H-like"/>
    <property type="match status" value="1"/>
</dbReference>
<dbReference type="Gene3D" id="3.30.420.10">
    <property type="entry name" value="Ribonuclease H-like superfamily/Ribonuclease H"/>
    <property type="match status" value="1"/>
</dbReference>
<feature type="region of interest" description="Disordered" evidence="1">
    <location>
        <begin position="578"/>
        <end position="598"/>
    </location>
</feature>
<dbReference type="RefSeq" id="WP_252083540.1">
    <property type="nucleotide sequence ID" value="NZ_CP092418.1"/>
</dbReference>
<feature type="domain" description="Integrase catalytic" evidence="2">
    <location>
        <begin position="247"/>
        <end position="452"/>
    </location>
</feature>
<accession>A0ABY4VFB0</accession>
<name>A0ABY4VFB0_9GAMM</name>
<evidence type="ECO:0000313" key="3">
    <source>
        <dbReference type="EMBL" id="USD21137.1"/>
    </source>
</evidence>
<dbReference type="InterPro" id="IPR001584">
    <property type="entry name" value="Integrase_cat-core"/>
</dbReference>
<dbReference type="Pfam" id="PF09299">
    <property type="entry name" value="Mu-transpos_C"/>
    <property type="match status" value="1"/>
</dbReference>
<dbReference type="InterPro" id="IPR012337">
    <property type="entry name" value="RNaseH-like_sf"/>
</dbReference>
<dbReference type="InterPro" id="IPR036397">
    <property type="entry name" value="RNaseH_sf"/>
</dbReference>
<reference evidence="3" key="1">
    <citation type="submission" date="2022-02" db="EMBL/GenBank/DDBJ databases">
        <title>Coral-associated bacteria.</title>
        <authorList>
            <person name="Tang K."/>
            <person name="Wang X."/>
        </authorList>
    </citation>
    <scope>NUCLEOTIDE SEQUENCE</scope>
    <source>
        <strain evidence="3">SCSIO 43006</strain>
    </source>
</reference>
<proteinExistence type="predicted"/>
<gene>
    <name evidence="3" type="ORF">MJO52_19050</name>
</gene>
<organism evidence="3 4">
    <name type="scientific">Microbulbifer variabilis</name>
    <dbReference type="NCBI Taxonomy" id="266805"/>
    <lineage>
        <taxon>Bacteria</taxon>
        <taxon>Pseudomonadati</taxon>
        <taxon>Pseudomonadota</taxon>
        <taxon>Gammaproteobacteria</taxon>
        <taxon>Cellvibrionales</taxon>
        <taxon>Microbulbiferaceae</taxon>
        <taxon>Microbulbifer</taxon>
    </lineage>
</organism>
<evidence type="ECO:0000256" key="1">
    <source>
        <dbReference type="SAM" id="MobiDB-lite"/>
    </source>
</evidence>
<protein>
    <submittedName>
        <fullName evidence="3">Transposase family protein</fullName>
    </submittedName>
</protein>
<dbReference type="PROSITE" id="PS50994">
    <property type="entry name" value="INTEGRASE"/>
    <property type="match status" value="1"/>
</dbReference>
<evidence type="ECO:0000259" key="2">
    <source>
        <dbReference type="PROSITE" id="PS50994"/>
    </source>
</evidence>
<dbReference type="Proteomes" id="UP001055658">
    <property type="component" value="Chromosome"/>
</dbReference>
<sequence>MSVELWVEGVIIEFRDEVPCKRAMIRSVGSSEIVLADIATDRISRIPKAELNEIYSSGGLKLLAETRDFGDLKFLDLTEKEQQETNRKYQYIKRLREYGINKITEKNAGTTIREVAEKIGEKPPHWQSVRSWYKRFVESGNKMRGLYPRHRFKGDREPKIDRRVLDIIRSAAKRYFSPSQPSMASIYRNVEEKILSHNLDFPNERLKVPNYHTVKSRVLEVSYQNKQKARQGVRALQAELAGSESGIKTTRVLERVEIDHTLLDIHVLHDDHKTLLGRPNITVLIDHYSHMVLGFQLSFEKPSYASVSIACINAFLPKTEFLESIGSDASWPAHGIPTTVVTDNGNEFWGKNFCAVADEIGSVFQYCPIRKANYKSQVERFFGTVNSMVLDDLPGVVRKAGKCGDTYDGRQEAKITFSEFKSYFVKWLIEVYHNEPITQLGMTPNELWVNSEQQFPVPVEEEMDLIPLLMASSTRELRKGGIRIFSLDYNSNQLRDFYRRDGPGTVNVRYNPFDIGYILVRDDVNKIFLKVECEKFEYASGLSAFEHDKIRAKVKAVGKSKLDDLDLQRARVKLSKEREKLHARNSRRKTQLTASKAARSEKIGVSDMKLVVDNTKQVIDIDCASEDDDLDMDGWSMDK</sequence>
<dbReference type="EMBL" id="CP092418">
    <property type="protein sequence ID" value="USD21137.1"/>
    <property type="molecule type" value="Genomic_DNA"/>
</dbReference>
<keyword evidence="4" id="KW-1185">Reference proteome</keyword>
<dbReference type="InterPro" id="IPR015378">
    <property type="entry name" value="Transposase-like_Mu_C"/>
</dbReference>
<evidence type="ECO:0000313" key="4">
    <source>
        <dbReference type="Proteomes" id="UP001055658"/>
    </source>
</evidence>